<evidence type="ECO:0000313" key="1">
    <source>
        <dbReference type="EMBL" id="QGQ96032.1"/>
    </source>
</evidence>
<dbReference type="SUPFAM" id="SSF53850">
    <property type="entry name" value="Periplasmic binding protein-like II"/>
    <property type="match status" value="1"/>
</dbReference>
<name>A0A6B8RKA8_9BACL</name>
<dbReference type="Pfam" id="PF13416">
    <property type="entry name" value="SBP_bac_8"/>
    <property type="match status" value="1"/>
</dbReference>
<reference evidence="2" key="1">
    <citation type="submission" date="2018-11" db="EMBL/GenBank/DDBJ databases">
        <title>Complete genome sequence of Paenibacillus sp. ML311-T8.</title>
        <authorList>
            <person name="Nam Y.-D."/>
            <person name="Kang J."/>
            <person name="Chung W.-H."/>
            <person name="Park Y.S."/>
        </authorList>
    </citation>
    <scope>NUCLEOTIDE SEQUENCE [LARGE SCALE GENOMIC DNA]</scope>
    <source>
        <strain evidence="2">ML311-T8</strain>
    </source>
</reference>
<protein>
    <submittedName>
        <fullName evidence="1">Extracellular solute-binding protein</fullName>
    </submittedName>
</protein>
<gene>
    <name evidence="1" type="ORF">EHS13_14670</name>
</gene>
<sequence length="562" mass="64402">MQTLDYDWEEYKELELKKLLKKNIVLSLLLLLFLTSDKSTHFIGSKLNISPQEINDLPKAVDHPFKEHLDISVAIWDIDSAFQNAEKDELLQQLQKKFNITLHPVQINWANFQDKIKVWAASDKLPDIFATNLADTDIPLYQAWAKQGIVRALPTDMSKFPHLKAYLQSPEVQLLQIEGKFYAFPRYSVPAIDQTMTAKAILVRKDWMDKLELRDPQSFEEFKVMLKSFVDRDPNGNGKKDEIGLEGNGANSNYLNFVFSPSLPSSMNYYYVLENGKWIPNYVSAKYPKVLTQWRELYHLNLLDPDFAIFKDKEGVDAFAQGKAGALAYSVNIAHIKLASDLWEQYNPGSLFADHVKMLPIWPDANGTRYHYAQGTYWSESYFNANISDAKMERIMYLYDYLMSEEGSFLVKFGRENIDYKLENGQWVSLLKQGEKLNEKYPSLGALSVLAAWAEDIDAIDMPINRKKFGEANFQLFLDSRKWMQANTQAIPLNLKIQSILQLQPIIAGVSFQDASDDAVKIVLGKDNITEAWKAKLIEYEKLGIANQIEAVNKEALKQGIE</sequence>
<dbReference type="AlphaFoldDB" id="A0A6B8RKA8"/>
<evidence type="ECO:0000313" key="2">
    <source>
        <dbReference type="Proteomes" id="UP000426246"/>
    </source>
</evidence>
<dbReference type="Proteomes" id="UP000426246">
    <property type="component" value="Chromosome"/>
</dbReference>
<accession>A0A6B8RKA8</accession>
<keyword evidence="2" id="KW-1185">Reference proteome</keyword>
<dbReference type="InterPro" id="IPR006059">
    <property type="entry name" value="SBP"/>
</dbReference>
<organism evidence="1 2">
    <name type="scientific">Paenibacillus psychroresistens</name>
    <dbReference type="NCBI Taxonomy" id="1778678"/>
    <lineage>
        <taxon>Bacteria</taxon>
        <taxon>Bacillati</taxon>
        <taxon>Bacillota</taxon>
        <taxon>Bacilli</taxon>
        <taxon>Bacillales</taxon>
        <taxon>Paenibacillaceae</taxon>
        <taxon>Paenibacillus</taxon>
    </lineage>
</organism>
<dbReference type="Gene3D" id="3.40.190.10">
    <property type="entry name" value="Periplasmic binding protein-like II"/>
    <property type="match status" value="2"/>
</dbReference>
<dbReference type="EMBL" id="CP034235">
    <property type="protein sequence ID" value="QGQ96032.1"/>
    <property type="molecule type" value="Genomic_DNA"/>
</dbReference>
<dbReference type="KEGG" id="ppsc:EHS13_14670"/>
<proteinExistence type="predicted"/>